<evidence type="ECO:0000313" key="3">
    <source>
        <dbReference type="Proteomes" id="UP000447833"/>
    </source>
</evidence>
<dbReference type="EMBL" id="WMEY01000004">
    <property type="protein sequence ID" value="MYL64765.1"/>
    <property type="molecule type" value="Genomic_DNA"/>
</dbReference>
<keyword evidence="1" id="KW-1133">Transmembrane helix</keyword>
<keyword evidence="1" id="KW-0812">Transmembrane</keyword>
<sequence length="47" mass="5102">MGRKAFWIWFVPLGGLLIGILIGSFSLMVISGILLFISAGSMLFLSK</sequence>
<dbReference type="AlphaFoldDB" id="A0A845F249"/>
<comment type="caution">
    <text evidence="2">The sequence shown here is derived from an EMBL/GenBank/DDBJ whole genome shotgun (WGS) entry which is preliminary data.</text>
</comment>
<accession>A0A845F249</accession>
<proteinExistence type="predicted"/>
<dbReference type="Proteomes" id="UP000447833">
    <property type="component" value="Unassembled WGS sequence"/>
</dbReference>
<protein>
    <submittedName>
        <fullName evidence="2">Uncharacterized protein</fullName>
    </submittedName>
</protein>
<organism evidence="2 3">
    <name type="scientific">Guptibacillus hwajinpoensis</name>
    <dbReference type="NCBI Taxonomy" id="208199"/>
    <lineage>
        <taxon>Bacteria</taxon>
        <taxon>Bacillati</taxon>
        <taxon>Bacillota</taxon>
        <taxon>Bacilli</taxon>
        <taxon>Bacillales</taxon>
        <taxon>Guptibacillaceae</taxon>
        <taxon>Guptibacillus</taxon>
    </lineage>
</organism>
<feature type="transmembrane region" description="Helical" evidence="1">
    <location>
        <begin position="6"/>
        <end position="37"/>
    </location>
</feature>
<evidence type="ECO:0000256" key="1">
    <source>
        <dbReference type="SAM" id="Phobius"/>
    </source>
</evidence>
<gene>
    <name evidence="2" type="ORF">GLW07_15505</name>
</gene>
<reference evidence="2 3" key="1">
    <citation type="submission" date="2019-11" db="EMBL/GenBank/DDBJ databases">
        <title>Genome sequences of 17 halophilic strains isolated from different environments.</title>
        <authorList>
            <person name="Furrow R.E."/>
        </authorList>
    </citation>
    <scope>NUCLEOTIDE SEQUENCE [LARGE SCALE GENOMIC DNA]</scope>
    <source>
        <strain evidence="2 3">22506_14_FS</strain>
    </source>
</reference>
<dbReference type="RefSeq" id="WP_159782169.1">
    <property type="nucleotide sequence ID" value="NZ_CP125299.1"/>
</dbReference>
<keyword evidence="1" id="KW-0472">Membrane</keyword>
<name>A0A845F249_9BACL</name>
<evidence type="ECO:0000313" key="2">
    <source>
        <dbReference type="EMBL" id="MYL64765.1"/>
    </source>
</evidence>